<accession>A0A917BTI0</accession>
<dbReference type="AlphaFoldDB" id="A0A917BTI0"/>
<sequence length="436" mass="48404">MAPQPPARTFRRHLFFVAGYDPMTVDAHHRIFQRELARFAEVWGVSASADNNPRAVRTGGSWTARSHGPDWETETRFEILAWDDLVRADMNRSRWSHLFGTIRALGDMIATGTIFRYFRTSHRYGIFFCLTYLTLAAIWAVSAGIGWVAAHFSAPLVDRALVGTWIAGRVFLGQWVGAAFGVVVAIIAALVITRLLSKRLRLRQSLDLAEFSVDFVHDRHPDITRRITSFADRLRAVAAKGGVDEIVLAGHSLGAQHVISVIARALRDEPDLGTTLPIRILTLGSTTAKFALHPEGERLRSAARMVHKAEAIGWTEYQAKDDIVSFYKVDPVTLGPITDGDTNRRPLVRRVPIRAMLTPATYAKFRIDVMRLHCQFFLANDQRAPYDFYAFICAPVPYDVLVGTPEGPLAVFREDGSVGAPEATLAPEAATQQKGA</sequence>
<keyword evidence="1" id="KW-0472">Membrane</keyword>
<feature type="transmembrane region" description="Helical" evidence="1">
    <location>
        <begin position="170"/>
        <end position="196"/>
    </location>
</feature>
<protein>
    <submittedName>
        <fullName evidence="2">Uncharacterized protein</fullName>
    </submittedName>
</protein>
<name>A0A917BTI0_9HYPH</name>
<reference evidence="2" key="1">
    <citation type="journal article" date="2014" name="Int. J. Syst. Evol. Microbiol.">
        <title>Complete genome sequence of Corynebacterium casei LMG S-19264T (=DSM 44701T), isolated from a smear-ripened cheese.</title>
        <authorList>
            <consortium name="US DOE Joint Genome Institute (JGI-PGF)"/>
            <person name="Walter F."/>
            <person name="Albersmeier A."/>
            <person name="Kalinowski J."/>
            <person name="Ruckert C."/>
        </authorList>
    </citation>
    <scope>NUCLEOTIDE SEQUENCE</scope>
    <source>
        <strain evidence="2">CCM 7897</strain>
    </source>
</reference>
<keyword evidence="3" id="KW-1185">Reference proteome</keyword>
<evidence type="ECO:0000313" key="3">
    <source>
        <dbReference type="Proteomes" id="UP000606044"/>
    </source>
</evidence>
<proteinExistence type="predicted"/>
<comment type="caution">
    <text evidence="2">The sequence shown here is derived from an EMBL/GenBank/DDBJ whole genome shotgun (WGS) entry which is preliminary data.</text>
</comment>
<gene>
    <name evidence="2" type="ORF">GCM10007301_11700</name>
</gene>
<reference evidence="2" key="2">
    <citation type="submission" date="2020-09" db="EMBL/GenBank/DDBJ databases">
        <authorList>
            <person name="Sun Q."/>
            <person name="Sedlacek I."/>
        </authorList>
    </citation>
    <scope>NUCLEOTIDE SEQUENCE</scope>
    <source>
        <strain evidence="2">CCM 7897</strain>
    </source>
</reference>
<keyword evidence="1" id="KW-0812">Transmembrane</keyword>
<feature type="transmembrane region" description="Helical" evidence="1">
    <location>
        <begin position="124"/>
        <end position="150"/>
    </location>
</feature>
<evidence type="ECO:0000256" key="1">
    <source>
        <dbReference type="SAM" id="Phobius"/>
    </source>
</evidence>
<dbReference type="Gene3D" id="3.40.50.1820">
    <property type="entry name" value="alpha/beta hydrolase"/>
    <property type="match status" value="1"/>
</dbReference>
<dbReference type="InterPro" id="IPR029058">
    <property type="entry name" value="AB_hydrolase_fold"/>
</dbReference>
<keyword evidence="1" id="KW-1133">Transmembrane helix</keyword>
<dbReference type="Proteomes" id="UP000606044">
    <property type="component" value="Unassembled WGS sequence"/>
</dbReference>
<evidence type="ECO:0000313" key="2">
    <source>
        <dbReference type="EMBL" id="GGF53878.1"/>
    </source>
</evidence>
<dbReference type="SUPFAM" id="SSF53474">
    <property type="entry name" value="alpha/beta-Hydrolases"/>
    <property type="match status" value="1"/>
</dbReference>
<organism evidence="2 3">
    <name type="scientific">Azorhizobium oxalatiphilum</name>
    <dbReference type="NCBI Taxonomy" id="980631"/>
    <lineage>
        <taxon>Bacteria</taxon>
        <taxon>Pseudomonadati</taxon>
        <taxon>Pseudomonadota</taxon>
        <taxon>Alphaproteobacteria</taxon>
        <taxon>Hyphomicrobiales</taxon>
        <taxon>Xanthobacteraceae</taxon>
        <taxon>Azorhizobium</taxon>
    </lineage>
</organism>
<dbReference type="RefSeq" id="WP_188576226.1">
    <property type="nucleotide sequence ID" value="NZ_BMCT01000001.1"/>
</dbReference>
<dbReference type="EMBL" id="BMCT01000001">
    <property type="protein sequence ID" value="GGF53878.1"/>
    <property type="molecule type" value="Genomic_DNA"/>
</dbReference>